<dbReference type="STRING" id="59374.FSU_2259"/>
<keyword evidence="1" id="KW-0732">Signal</keyword>
<proteinExistence type="predicted"/>
<dbReference type="InterPro" id="IPR011871">
    <property type="entry name" value="Fib_succ_major"/>
</dbReference>
<dbReference type="eggNOG" id="COG4704">
    <property type="taxonomic scope" value="Bacteria"/>
</dbReference>
<keyword evidence="5" id="KW-1185">Reference proteome</keyword>
<accession>C9RS16</accession>
<dbReference type="HOGENOM" id="CLU_836131_0_0_0"/>
<sequence length="298" mass="33264">MYKLILLMLCFILFVTSCSEDNTTNTISNGVVSFSSNEIPECSSGSVGKIFLKDDTKELLLCTKNGWTPVAAKEISHKDTVVSKSDTTIVEKGSVKTETVESCAVQYDSSDVHLVKLDCGSFTVVAEAESNRERVIVPGKDLVDERDSAIYRTVVVGSQTWMRDNLRLDVEGSSCAWDSCGKYSREYTWALAMTSCPKGTHLPSKDEFKILFDYVDAINGDTPIGMDLRSRVYIGDYRDHGLDFFGFDAQGSTAYGAAEYWTSDEIDDDVAVYVYIRDPYFFTDEEKTDSYPVRCILD</sequence>
<evidence type="ECO:0000313" key="3">
    <source>
        <dbReference type="EMBL" id="ADL25658.1"/>
    </source>
</evidence>
<dbReference type="KEGG" id="fsc:FSU_2259"/>
<protein>
    <submittedName>
        <fullName evidence="3">Putative lipoprotein</fullName>
    </submittedName>
</protein>
<gene>
    <name evidence="2" type="ordered locus">Fisuc_1759</name>
    <name evidence="3" type="ordered locus">FSU_2259</name>
</gene>
<dbReference type="PROSITE" id="PS51257">
    <property type="entry name" value="PROKAR_LIPOPROTEIN"/>
    <property type="match status" value="1"/>
</dbReference>
<evidence type="ECO:0000256" key="1">
    <source>
        <dbReference type="SAM" id="SignalP"/>
    </source>
</evidence>
<dbReference type="EMBL" id="CP001792">
    <property type="protein sequence ID" value="ACX75352.1"/>
    <property type="molecule type" value="Genomic_DNA"/>
</dbReference>
<reference evidence="4" key="2">
    <citation type="submission" date="2010-08" db="EMBL/GenBank/DDBJ databases">
        <title>Complete sequence of Fibrobacter succinogenes subsp. succinogenes S85.</title>
        <authorList>
            <person name="Durkin A.S."/>
            <person name="Nelson K.E."/>
            <person name="Morrison M."/>
            <person name="Forsberg C.W."/>
            <person name="Wilson D.B."/>
            <person name="Russell J.B."/>
            <person name="Cann I.K.O."/>
            <person name="Mackie R.I."/>
            <person name="White B.A."/>
        </authorList>
    </citation>
    <scope>NUCLEOTIDE SEQUENCE [LARGE SCALE GENOMIC DNA]</scope>
    <source>
        <strain evidence="4">ATCC 19169 / S85</strain>
    </source>
</reference>
<dbReference type="AlphaFoldDB" id="C9RS16"/>
<name>C9RS16_FIBSS</name>
<feature type="signal peptide" evidence="1">
    <location>
        <begin position="1"/>
        <end position="19"/>
    </location>
</feature>
<dbReference type="EMBL" id="CP002158">
    <property type="protein sequence ID" value="ADL25658.1"/>
    <property type="molecule type" value="Genomic_DNA"/>
</dbReference>
<dbReference type="RefSeq" id="WP_014546429.1">
    <property type="nucleotide sequence ID" value="NC_013410.1"/>
</dbReference>
<dbReference type="NCBIfam" id="TIGR02145">
    <property type="entry name" value="Fib_succ_major"/>
    <property type="match status" value="1"/>
</dbReference>
<evidence type="ECO:0000313" key="4">
    <source>
        <dbReference type="Proteomes" id="UP000000517"/>
    </source>
</evidence>
<evidence type="ECO:0000313" key="2">
    <source>
        <dbReference type="EMBL" id="ACX75352.1"/>
    </source>
</evidence>
<keyword evidence="3" id="KW-0449">Lipoprotein</keyword>
<dbReference type="Proteomes" id="UP000000517">
    <property type="component" value="Chromosome"/>
</dbReference>
<reference evidence="3" key="3">
    <citation type="submission" date="2010-08" db="EMBL/GenBank/DDBJ databases">
        <authorList>
            <person name="Durkin A.S."/>
            <person name="Nelson K.E."/>
            <person name="Morrison M."/>
            <person name="Forsberg C.W."/>
            <person name="Wilson D.B."/>
            <person name="Russell J.B."/>
            <person name="Cann I.K.O."/>
            <person name="Mackie R.I."/>
            <person name="White B.A."/>
        </authorList>
    </citation>
    <scope>NUCLEOTIDE SEQUENCE</scope>
    <source>
        <strain evidence="3">S85</strain>
    </source>
</reference>
<organism evidence="3 4">
    <name type="scientific">Fibrobacter succinogenes (strain ATCC 19169 / S85)</name>
    <dbReference type="NCBI Taxonomy" id="59374"/>
    <lineage>
        <taxon>Bacteria</taxon>
        <taxon>Pseudomonadati</taxon>
        <taxon>Fibrobacterota</taxon>
        <taxon>Fibrobacteria</taxon>
        <taxon>Fibrobacterales</taxon>
        <taxon>Fibrobacteraceae</taxon>
        <taxon>Fibrobacter</taxon>
    </lineage>
</organism>
<dbReference type="Proteomes" id="UP000001497">
    <property type="component" value="Chromosome"/>
</dbReference>
<evidence type="ECO:0000313" key="5">
    <source>
        <dbReference type="Proteomes" id="UP000001497"/>
    </source>
</evidence>
<dbReference type="KEGG" id="fsu:Fisuc_1759"/>
<feature type="chain" id="PRO_5003000404" evidence="1">
    <location>
        <begin position="20"/>
        <end position="298"/>
    </location>
</feature>
<reference evidence="2 5" key="1">
    <citation type="submission" date="2009-10" db="EMBL/GenBank/DDBJ databases">
        <title>Complete sequence of Fibrobacter succinogenes subsp. succinogenes S85.</title>
        <authorList>
            <consortium name="US DOE Joint Genome Institute"/>
            <person name="Lucas S."/>
            <person name="Copeland A."/>
            <person name="Lapidus A."/>
            <person name="Glavina del Rio T."/>
            <person name="Tice H."/>
            <person name="Bruce D."/>
            <person name="Goodwin L."/>
            <person name="Pitluck S."/>
            <person name="Chertkov O."/>
            <person name="Detter J.C."/>
            <person name="Han C."/>
            <person name="Tapia R."/>
            <person name="Larimer F."/>
            <person name="Land M."/>
            <person name="Hauser L."/>
            <person name="Kyrpides N."/>
            <person name="Mikhailova N."/>
            <person name="Weimer P.J."/>
            <person name="Stevenson D.M."/>
            <person name="Boyum J."/>
            <person name="Brumm P.I."/>
            <person name="Mead D."/>
        </authorList>
    </citation>
    <scope>NUCLEOTIDE SEQUENCE [LARGE SCALE GENOMIC DNA]</scope>
    <source>
        <strain evidence="5">ATCC 19169 / S85</strain>
        <strain evidence="2">S85</strain>
    </source>
</reference>
<dbReference type="OrthoDB" id="9925189at2"/>